<dbReference type="AlphaFoldDB" id="A0AA40K5B5"/>
<comment type="caution">
    <text evidence="2">The sequence shown here is derived from an EMBL/GenBank/DDBJ whole genome shotgun (WGS) entry which is preliminary data.</text>
</comment>
<evidence type="ECO:0000313" key="2">
    <source>
        <dbReference type="EMBL" id="KAK0746504.1"/>
    </source>
</evidence>
<organism evidence="2 3">
    <name type="scientific">Schizothecium vesticola</name>
    <dbReference type="NCBI Taxonomy" id="314040"/>
    <lineage>
        <taxon>Eukaryota</taxon>
        <taxon>Fungi</taxon>
        <taxon>Dikarya</taxon>
        <taxon>Ascomycota</taxon>
        <taxon>Pezizomycotina</taxon>
        <taxon>Sordariomycetes</taxon>
        <taxon>Sordariomycetidae</taxon>
        <taxon>Sordariales</taxon>
        <taxon>Schizotheciaceae</taxon>
        <taxon>Schizothecium</taxon>
    </lineage>
</organism>
<feature type="compositionally biased region" description="Low complexity" evidence="1">
    <location>
        <begin position="219"/>
        <end position="254"/>
    </location>
</feature>
<gene>
    <name evidence="2" type="ORF">B0T18DRAFT_153455</name>
</gene>
<feature type="compositionally biased region" description="Low complexity" evidence="1">
    <location>
        <begin position="274"/>
        <end position="285"/>
    </location>
</feature>
<feature type="compositionally biased region" description="Polar residues" evidence="1">
    <location>
        <begin position="11"/>
        <end position="21"/>
    </location>
</feature>
<name>A0AA40K5B5_9PEZI</name>
<dbReference type="EMBL" id="JAUKUD010000004">
    <property type="protein sequence ID" value="KAK0746504.1"/>
    <property type="molecule type" value="Genomic_DNA"/>
</dbReference>
<feature type="region of interest" description="Disordered" evidence="1">
    <location>
        <begin position="1"/>
        <end position="26"/>
    </location>
</feature>
<keyword evidence="3" id="KW-1185">Reference proteome</keyword>
<accession>A0AA40K5B5</accession>
<proteinExistence type="predicted"/>
<evidence type="ECO:0000313" key="3">
    <source>
        <dbReference type="Proteomes" id="UP001172155"/>
    </source>
</evidence>
<feature type="region of interest" description="Disordered" evidence="1">
    <location>
        <begin position="219"/>
        <end position="285"/>
    </location>
</feature>
<reference evidence="2" key="1">
    <citation type="submission" date="2023-06" db="EMBL/GenBank/DDBJ databases">
        <title>Genome-scale phylogeny and comparative genomics of the fungal order Sordariales.</title>
        <authorList>
            <consortium name="Lawrence Berkeley National Laboratory"/>
            <person name="Hensen N."/>
            <person name="Bonometti L."/>
            <person name="Westerberg I."/>
            <person name="Brannstrom I.O."/>
            <person name="Guillou S."/>
            <person name="Cros-Aarteil S."/>
            <person name="Calhoun S."/>
            <person name="Haridas S."/>
            <person name="Kuo A."/>
            <person name="Mondo S."/>
            <person name="Pangilinan J."/>
            <person name="Riley R."/>
            <person name="LaButti K."/>
            <person name="Andreopoulos B."/>
            <person name="Lipzen A."/>
            <person name="Chen C."/>
            <person name="Yanf M."/>
            <person name="Daum C."/>
            <person name="Ng V."/>
            <person name="Clum A."/>
            <person name="Steindorff A."/>
            <person name="Ohm R."/>
            <person name="Martin F."/>
            <person name="Silar P."/>
            <person name="Natvig D."/>
            <person name="Lalanne C."/>
            <person name="Gautier V."/>
            <person name="Ament-velasquez S.L."/>
            <person name="Kruys A."/>
            <person name="Hutchinson M.I."/>
            <person name="Powell A.J."/>
            <person name="Barry K."/>
            <person name="Miller A.N."/>
            <person name="Grigoriev I.V."/>
            <person name="Debuchy R."/>
            <person name="Gladieux P."/>
            <person name="Thoren M.H."/>
            <person name="Johannesson H."/>
        </authorList>
    </citation>
    <scope>NUCLEOTIDE SEQUENCE</scope>
    <source>
        <strain evidence="2">SMH3187-1</strain>
    </source>
</reference>
<evidence type="ECO:0000256" key="1">
    <source>
        <dbReference type="SAM" id="MobiDB-lite"/>
    </source>
</evidence>
<dbReference type="Proteomes" id="UP001172155">
    <property type="component" value="Unassembled WGS sequence"/>
</dbReference>
<protein>
    <submittedName>
        <fullName evidence="2">Uncharacterized protein</fullName>
    </submittedName>
</protein>
<sequence length="285" mass="30704">MASSLVKMHRATSSGERNTAKTPEGGWREGHIAFLKQADAFSPVDYDTLIRSGYLAEGATGHPVIVLRASKTHLVVTPVSAYNARSQKFLPPWKQQWHRGTLKETVFRAFHGSEQPCATNPNRPPLRLLPGMAMPKPRESWVNVSSVWAVPMRVIGKFNKVEGFHEMTPASLASLRQHMREASGKLLAADAFFARITAHNLAKKAAAEAAAKAVALAARPTRPLSRASSTSSLDSAPPVFSRPGSPTSSVATSPPSSPRYLPAKPASPPVGTWAAIAAAPRPRRR</sequence>